<keyword evidence="1" id="KW-0217">Developmental protein</keyword>
<dbReference type="InterPro" id="IPR001313">
    <property type="entry name" value="Pumilio_RNA-bd_rpt"/>
</dbReference>
<feature type="repeat" description="Pumilio" evidence="4">
    <location>
        <begin position="87"/>
        <end position="122"/>
    </location>
</feature>
<dbReference type="Pfam" id="PF00806">
    <property type="entry name" value="PUF"/>
    <property type="match status" value="6"/>
</dbReference>
<feature type="repeat" description="Pumilio" evidence="4">
    <location>
        <begin position="123"/>
        <end position="158"/>
    </location>
</feature>
<dbReference type="SUPFAM" id="SSF48371">
    <property type="entry name" value="ARM repeat"/>
    <property type="match status" value="1"/>
</dbReference>
<dbReference type="WBParaSite" id="Gr19_v10_g12569.t1">
    <property type="protein sequence ID" value="Gr19_v10_g12569.t1"/>
    <property type="gene ID" value="Gr19_v10_g12569"/>
</dbReference>
<dbReference type="InterPro" id="IPR011989">
    <property type="entry name" value="ARM-like"/>
</dbReference>
<dbReference type="PROSITE" id="PS50302">
    <property type="entry name" value="PUM"/>
    <property type="match status" value="4"/>
</dbReference>
<feature type="repeat" description="Pumilio" evidence="4">
    <location>
        <begin position="224"/>
        <end position="259"/>
    </location>
</feature>
<proteinExistence type="predicted"/>
<accession>A0A914GZL0</accession>
<dbReference type="PROSITE" id="PS50303">
    <property type="entry name" value="PUM_HD"/>
    <property type="match status" value="1"/>
</dbReference>
<keyword evidence="2" id="KW-0677">Repeat</keyword>
<dbReference type="PANTHER" id="PTHR12537:SF12">
    <property type="entry name" value="MATERNAL PROTEIN PUMILIO"/>
    <property type="match status" value="1"/>
</dbReference>
<evidence type="ECO:0000256" key="2">
    <source>
        <dbReference type="ARBA" id="ARBA00022737"/>
    </source>
</evidence>
<dbReference type="InterPro" id="IPR016024">
    <property type="entry name" value="ARM-type_fold"/>
</dbReference>
<sequence length="289" mass="32776">MASTSSSRPSQSSKLLNDYRNNRIANLQLADLGKNVLEFARDPLGSRFINQKLGRANPTEEAHLMDALRGHVLTLATHMCGCHVIKAALESLNRMSQIEYGCRVIQRVLEHCTEQQKRPMLEQLLGNVLSLTTDQYGSYVIQHVIKHRLPEDRERIVRSLHDDITSMSVHECDRERIVRSLQGNIIMNNGHLNSFCSVIHKCFIFGTMEQRNALIDEFCADNGSGSPPLLEMIKHPFGNKVVQKMMDVADFARRQKIMLAIKTAPLKSTAKRSSESFNIVQPQQQRRGE</sequence>
<dbReference type="InterPro" id="IPR033133">
    <property type="entry name" value="PUM-HD"/>
</dbReference>
<feature type="repeat" description="Pumilio" evidence="4">
    <location>
        <begin position="31"/>
        <end position="66"/>
    </location>
</feature>
<evidence type="ECO:0000313" key="7">
    <source>
        <dbReference type="WBParaSite" id="Gr19_v10_g12569.t1"/>
    </source>
</evidence>
<dbReference type="SMART" id="SM00025">
    <property type="entry name" value="Pumilio"/>
    <property type="match status" value="4"/>
</dbReference>
<name>A0A914GZL0_GLORO</name>
<dbReference type="GO" id="GO:0005737">
    <property type="term" value="C:cytoplasm"/>
    <property type="evidence" value="ECO:0007669"/>
    <property type="project" value="TreeGrafter"/>
</dbReference>
<feature type="domain" description="PUM-HD" evidence="5">
    <location>
        <begin position="1"/>
        <end position="287"/>
    </location>
</feature>
<dbReference type="PANTHER" id="PTHR12537">
    <property type="entry name" value="RNA BINDING PROTEIN PUMILIO-RELATED"/>
    <property type="match status" value="1"/>
</dbReference>
<evidence type="ECO:0000313" key="6">
    <source>
        <dbReference type="Proteomes" id="UP000887572"/>
    </source>
</evidence>
<dbReference type="AlphaFoldDB" id="A0A914GZL0"/>
<protein>
    <submittedName>
        <fullName evidence="7">PUM-HD domain-containing protein</fullName>
    </submittedName>
</protein>
<dbReference type="Proteomes" id="UP000887572">
    <property type="component" value="Unplaced"/>
</dbReference>
<keyword evidence="6" id="KW-1185">Reference proteome</keyword>
<dbReference type="Gene3D" id="1.25.10.10">
    <property type="entry name" value="Leucine-rich Repeat Variant"/>
    <property type="match status" value="2"/>
</dbReference>
<dbReference type="GO" id="GO:0030154">
    <property type="term" value="P:cell differentiation"/>
    <property type="evidence" value="ECO:0007669"/>
    <property type="project" value="UniProtKB-KW"/>
</dbReference>
<dbReference type="GO" id="GO:0010608">
    <property type="term" value="P:post-transcriptional regulation of gene expression"/>
    <property type="evidence" value="ECO:0007669"/>
    <property type="project" value="TreeGrafter"/>
</dbReference>
<keyword evidence="3" id="KW-0221">Differentiation</keyword>
<evidence type="ECO:0000256" key="3">
    <source>
        <dbReference type="ARBA" id="ARBA00022782"/>
    </source>
</evidence>
<evidence type="ECO:0000256" key="1">
    <source>
        <dbReference type="ARBA" id="ARBA00022473"/>
    </source>
</evidence>
<evidence type="ECO:0000256" key="4">
    <source>
        <dbReference type="PROSITE-ProRule" id="PRU00317"/>
    </source>
</evidence>
<dbReference type="GO" id="GO:0003730">
    <property type="term" value="F:mRNA 3'-UTR binding"/>
    <property type="evidence" value="ECO:0007669"/>
    <property type="project" value="TreeGrafter"/>
</dbReference>
<reference evidence="7" key="1">
    <citation type="submission" date="2022-11" db="UniProtKB">
        <authorList>
            <consortium name="WormBaseParasite"/>
        </authorList>
    </citation>
    <scope>IDENTIFICATION</scope>
</reference>
<evidence type="ECO:0000259" key="5">
    <source>
        <dbReference type="PROSITE" id="PS50303"/>
    </source>
</evidence>
<organism evidence="6 7">
    <name type="scientific">Globodera rostochiensis</name>
    <name type="common">Golden nematode worm</name>
    <name type="synonym">Heterodera rostochiensis</name>
    <dbReference type="NCBI Taxonomy" id="31243"/>
    <lineage>
        <taxon>Eukaryota</taxon>
        <taxon>Metazoa</taxon>
        <taxon>Ecdysozoa</taxon>
        <taxon>Nematoda</taxon>
        <taxon>Chromadorea</taxon>
        <taxon>Rhabditida</taxon>
        <taxon>Tylenchina</taxon>
        <taxon>Tylenchomorpha</taxon>
        <taxon>Tylenchoidea</taxon>
        <taxon>Heteroderidae</taxon>
        <taxon>Heteroderinae</taxon>
        <taxon>Globodera</taxon>
    </lineage>
</organism>